<reference evidence="1 2" key="1">
    <citation type="journal article" date="2014" name="BMC Biol.">
        <title>Variable recombination dynamics during the emergence, transmission and 'disarming' of a multidrug-resistant pneumococcal clone.</title>
        <authorList>
            <person name="Croucher N.J."/>
            <person name="Hanage W.P."/>
            <person name="Harris S.R."/>
            <person name="McGee L."/>
            <person name="van der Linden M."/>
            <person name="de Lencastre H."/>
            <person name="Sa-Leao R."/>
            <person name="Song J.H."/>
            <person name="Ko K.S."/>
            <person name="Beall B."/>
            <person name="Klugman K.P."/>
            <person name="Parkhill J."/>
            <person name="Tomasz A."/>
            <person name="Kristinsson K.G."/>
            <person name="Bentley S.D."/>
        </authorList>
    </citation>
    <scope>NUCLEOTIDE SEQUENCE [LARGE SCALE GENOMIC DNA]</scope>
</reference>
<proteinExistence type="predicted"/>
<name>A0A060QS95_9CAUD</name>
<evidence type="ECO:0000313" key="2">
    <source>
        <dbReference type="Proteomes" id="UP000203604"/>
    </source>
</evidence>
<accession>A0A060QS95</accession>
<evidence type="ECO:0000313" key="1">
    <source>
        <dbReference type="EMBL" id="CDL74061.1"/>
    </source>
</evidence>
<dbReference type="GeneID" id="19685236"/>
<organism evidence="1 2">
    <name type="scientific">Streptococcus phage DCC1738</name>
    <dbReference type="NCBI Taxonomy" id="1448273"/>
    <lineage>
        <taxon>Viruses</taxon>
        <taxon>Duplodnaviria</taxon>
        <taxon>Heunggongvirae</taxon>
        <taxon>Uroviricota</taxon>
        <taxon>Caudoviricetes</taxon>
        <taxon>Ferrettivirinae</taxon>
        <taxon>Hinxtonvirus</taxon>
        <taxon>Hinxtonvirus DCC1738</taxon>
    </lineage>
</organism>
<dbReference type="InterPro" id="IPR059211">
    <property type="entry name" value="BOW99_gp33-like"/>
</dbReference>
<dbReference type="EMBL" id="HG799497">
    <property type="protein sequence ID" value="CDL74061.1"/>
    <property type="molecule type" value="Genomic_DNA"/>
</dbReference>
<dbReference type="KEGG" id="vg:19685236"/>
<dbReference type="Proteomes" id="UP000203604">
    <property type="component" value="Segment"/>
</dbReference>
<keyword evidence="2" id="KW-1185">Reference proteome</keyword>
<dbReference type="RefSeq" id="YP_009043215.1">
    <property type="nucleotide sequence ID" value="NC_024361.1"/>
</dbReference>
<dbReference type="OrthoDB" id="25543at10239"/>
<dbReference type="NCBIfam" id="NF047423">
    <property type="entry name" value="BOW99_gp33_fam"/>
    <property type="match status" value="1"/>
</dbReference>
<protein>
    <submittedName>
        <fullName evidence="1">Phage protein</fullName>
    </submittedName>
</protein>
<sequence>MKTVKKEWEPRIVNIMADGSQVDDLTGYVIPAGHSYYDIILGMNKQSNEEGVA</sequence>